<evidence type="ECO:0000256" key="4">
    <source>
        <dbReference type="ARBA" id="ARBA00022729"/>
    </source>
</evidence>
<dbReference type="PANTHER" id="PTHR27009">
    <property type="entry name" value="RUST RESISTANCE KINASE LR10-RELATED"/>
    <property type="match status" value="1"/>
</dbReference>
<gene>
    <name evidence="12" type="ORF">M8C21_010724</name>
</gene>
<keyword evidence="3 10" id="KW-0812">Transmembrane</keyword>
<evidence type="ECO:0000256" key="6">
    <source>
        <dbReference type="ARBA" id="ARBA00023136"/>
    </source>
</evidence>
<dbReference type="Proteomes" id="UP001206925">
    <property type="component" value="Unassembled WGS sequence"/>
</dbReference>
<keyword evidence="13" id="KW-1185">Reference proteome</keyword>
<evidence type="ECO:0000256" key="10">
    <source>
        <dbReference type="SAM" id="Phobius"/>
    </source>
</evidence>
<evidence type="ECO:0000256" key="7">
    <source>
        <dbReference type="ARBA" id="ARBA00023180"/>
    </source>
</evidence>
<dbReference type="EMBL" id="JAMZMK010008628">
    <property type="protein sequence ID" value="KAI7739381.1"/>
    <property type="molecule type" value="Genomic_DNA"/>
</dbReference>
<evidence type="ECO:0000256" key="8">
    <source>
        <dbReference type="PROSITE-ProRule" id="PRU10141"/>
    </source>
</evidence>
<evidence type="ECO:0000256" key="5">
    <source>
        <dbReference type="ARBA" id="ARBA00022989"/>
    </source>
</evidence>
<keyword evidence="2" id="KW-0808">Transferase</keyword>
<keyword evidence="2" id="KW-0723">Serine/threonine-protein kinase</keyword>
<dbReference type="PROSITE" id="PS00107">
    <property type="entry name" value="PROTEIN_KINASE_ATP"/>
    <property type="match status" value="1"/>
</dbReference>
<evidence type="ECO:0000313" key="12">
    <source>
        <dbReference type="EMBL" id="KAI7739381.1"/>
    </source>
</evidence>
<sequence length="278" mass="30771">MSKCTILVLQPLCRTQEHYVEAYNSFTGIVFMLFVILYRKLKIRVFPKGPEAANDQIEIFIRNCGSLAPKRYKYSEIKKMTNSFQEKLGQGGYGSVYKGQLSDGHLVAVKLLSEVTGNGEDFINEIASISRTSHVNVVTLLGTAGYMAPEVYFKSLGGASQKSDVYSYGMMIYKQVEIGGNLGDNGVTNDEEDKLSRKMMMVSLWCIQTDPSDRPSISKVVEMLEGSFESLQVPPRRFESSPARPFQGTFPSSMQSSSGDGISPVQEKISLPNPHEAS</sequence>
<accession>A0AAD5CCF9</accession>
<evidence type="ECO:0000256" key="1">
    <source>
        <dbReference type="ARBA" id="ARBA00004479"/>
    </source>
</evidence>
<evidence type="ECO:0000259" key="11">
    <source>
        <dbReference type="PROSITE" id="PS50011"/>
    </source>
</evidence>
<comment type="subcellular location">
    <subcellularLocation>
        <location evidence="1">Membrane</location>
        <topology evidence="1">Single-pass type I membrane protein</topology>
    </subcellularLocation>
</comment>
<organism evidence="12 13">
    <name type="scientific">Ambrosia artemisiifolia</name>
    <name type="common">Common ragweed</name>
    <dbReference type="NCBI Taxonomy" id="4212"/>
    <lineage>
        <taxon>Eukaryota</taxon>
        <taxon>Viridiplantae</taxon>
        <taxon>Streptophyta</taxon>
        <taxon>Embryophyta</taxon>
        <taxon>Tracheophyta</taxon>
        <taxon>Spermatophyta</taxon>
        <taxon>Magnoliopsida</taxon>
        <taxon>eudicotyledons</taxon>
        <taxon>Gunneridae</taxon>
        <taxon>Pentapetalae</taxon>
        <taxon>asterids</taxon>
        <taxon>campanulids</taxon>
        <taxon>Asterales</taxon>
        <taxon>Asteraceae</taxon>
        <taxon>Asteroideae</taxon>
        <taxon>Heliantheae alliance</taxon>
        <taxon>Heliantheae</taxon>
        <taxon>Ambrosia</taxon>
    </lineage>
</organism>
<dbReference type="InterPro" id="IPR045874">
    <property type="entry name" value="LRK10/LRL21-25-like"/>
</dbReference>
<name>A0AAD5CCF9_AMBAR</name>
<proteinExistence type="predicted"/>
<evidence type="ECO:0000256" key="2">
    <source>
        <dbReference type="ARBA" id="ARBA00022527"/>
    </source>
</evidence>
<dbReference type="InterPro" id="IPR001245">
    <property type="entry name" value="Ser-Thr/Tyr_kinase_cat_dom"/>
</dbReference>
<dbReference type="Gene3D" id="1.10.510.10">
    <property type="entry name" value="Transferase(Phosphotransferase) domain 1"/>
    <property type="match status" value="1"/>
</dbReference>
<keyword evidence="5 10" id="KW-1133">Transmembrane helix</keyword>
<dbReference type="GO" id="GO:0005524">
    <property type="term" value="F:ATP binding"/>
    <property type="evidence" value="ECO:0007669"/>
    <property type="project" value="UniProtKB-UniRule"/>
</dbReference>
<feature type="compositionally biased region" description="Low complexity" evidence="9">
    <location>
        <begin position="252"/>
        <end position="263"/>
    </location>
</feature>
<dbReference type="Pfam" id="PF07714">
    <property type="entry name" value="PK_Tyr_Ser-Thr"/>
    <property type="match status" value="1"/>
</dbReference>
<keyword evidence="8" id="KW-0067">ATP-binding</keyword>
<feature type="binding site" evidence="8">
    <location>
        <position position="110"/>
    </location>
    <ligand>
        <name>ATP</name>
        <dbReference type="ChEBI" id="CHEBI:30616"/>
    </ligand>
</feature>
<keyword evidence="4" id="KW-0732">Signal</keyword>
<protein>
    <recommendedName>
        <fullName evidence="11">Protein kinase domain-containing protein</fullName>
    </recommendedName>
</protein>
<dbReference type="InterPro" id="IPR017441">
    <property type="entry name" value="Protein_kinase_ATP_BS"/>
</dbReference>
<dbReference type="Gene3D" id="3.30.200.20">
    <property type="entry name" value="Phosphorylase Kinase, domain 1"/>
    <property type="match status" value="1"/>
</dbReference>
<dbReference type="SUPFAM" id="SSF56112">
    <property type="entry name" value="Protein kinase-like (PK-like)"/>
    <property type="match status" value="1"/>
</dbReference>
<keyword evidence="7" id="KW-0325">Glycoprotein</keyword>
<reference evidence="12" key="1">
    <citation type="submission" date="2022-06" db="EMBL/GenBank/DDBJ databases">
        <title>Uncovering the hologenomic basis of an extraordinary plant invasion.</title>
        <authorList>
            <person name="Bieker V.C."/>
            <person name="Martin M.D."/>
            <person name="Gilbert T."/>
            <person name="Hodgins K."/>
            <person name="Battlay P."/>
            <person name="Petersen B."/>
            <person name="Wilson J."/>
        </authorList>
    </citation>
    <scope>NUCLEOTIDE SEQUENCE</scope>
    <source>
        <strain evidence="12">AA19_3_7</strain>
        <tissue evidence="12">Leaf</tissue>
    </source>
</reference>
<dbReference type="PROSITE" id="PS50011">
    <property type="entry name" value="PROTEIN_KINASE_DOM"/>
    <property type="match status" value="1"/>
</dbReference>
<keyword evidence="6 10" id="KW-0472">Membrane</keyword>
<feature type="region of interest" description="Disordered" evidence="9">
    <location>
        <begin position="233"/>
        <end position="278"/>
    </location>
</feature>
<feature type="transmembrane region" description="Helical" evidence="10">
    <location>
        <begin position="20"/>
        <end position="38"/>
    </location>
</feature>
<feature type="domain" description="Protein kinase" evidence="11">
    <location>
        <begin position="1"/>
        <end position="228"/>
    </location>
</feature>
<evidence type="ECO:0000313" key="13">
    <source>
        <dbReference type="Proteomes" id="UP001206925"/>
    </source>
</evidence>
<dbReference type="GO" id="GO:0016020">
    <property type="term" value="C:membrane"/>
    <property type="evidence" value="ECO:0007669"/>
    <property type="project" value="UniProtKB-SubCell"/>
</dbReference>
<dbReference type="InterPro" id="IPR011009">
    <property type="entry name" value="Kinase-like_dom_sf"/>
</dbReference>
<dbReference type="GO" id="GO:0004674">
    <property type="term" value="F:protein serine/threonine kinase activity"/>
    <property type="evidence" value="ECO:0007669"/>
    <property type="project" value="UniProtKB-KW"/>
</dbReference>
<comment type="caution">
    <text evidence="12">The sequence shown here is derived from an EMBL/GenBank/DDBJ whole genome shotgun (WGS) entry which is preliminary data.</text>
</comment>
<keyword evidence="2" id="KW-0418">Kinase</keyword>
<keyword evidence="8" id="KW-0547">Nucleotide-binding</keyword>
<dbReference type="AlphaFoldDB" id="A0AAD5CCF9"/>
<evidence type="ECO:0000256" key="3">
    <source>
        <dbReference type="ARBA" id="ARBA00022692"/>
    </source>
</evidence>
<evidence type="ECO:0000256" key="9">
    <source>
        <dbReference type="SAM" id="MobiDB-lite"/>
    </source>
</evidence>
<dbReference type="InterPro" id="IPR000719">
    <property type="entry name" value="Prot_kinase_dom"/>
</dbReference>